<evidence type="ECO:0000256" key="8">
    <source>
        <dbReference type="ARBA" id="ARBA00022968"/>
    </source>
</evidence>
<keyword evidence="6" id="KW-0479">Metal-binding</keyword>
<dbReference type="GO" id="GO:0050650">
    <property type="term" value="P:chondroitin sulfate proteoglycan biosynthetic process"/>
    <property type="evidence" value="ECO:0007669"/>
    <property type="project" value="TreeGrafter"/>
</dbReference>
<gene>
    <name evidence="15" type="ORF">DXB65_19475</name>
</gene>
<keyword evidence="9" id="KW-1133">Transmembrane helix</keyword>
<evidence type="ECO:0000256" key="3">
    <source>
        <dbReference type="ARBA" id="ARBA00022676"/>
    </source>
</evidence>
<reference evidence="15 16" key="1">
    <citation type="submission" date="2018-08" db="EMBL/GenBank/DDBJ databases">
        <title>A genome reference for cultivated species of the human gut microbiota.</title>
        <authorList>
            <person name="Zou Y."/>
            <person name="Xue W."/>
            <person name="Luo G."/>
        </authorList>
    </citation>
    <scope>NUCLEOTIDE SEQUENCE [LARGE SCALE GENOMIC DNA]</scope>
    <source>
        <strain evidence="15 16">OM05-15BH</strain>
    </source>
</reference>
<dbReference type="RefSeq" id="WP_009129726.1">
    <property type="nucleotide sequence ID" value="NZ_CABKRN010000002.1"/>
</dbReference>
<name>A0A3E5B3A6_9BACE</name>
<proteinExistence type="predicted"/>
<dbReference type="GO" id="GO:0015012">
    <property type="term" value="P:heparan sulfate proteoglycan biosynthetic process"/>
    <property type="evidence" value="ECO:0007669"/>
    <property type="project" value="TreeGrafter"/>
</dbReference>
<evidence type="ECO:0000256" key="13">
    <source>
        <dbReference type="ARBA" id="ARBA00023180"/>
    </source>
</evidence>
<dbReference type="AlphaFoldDB" id="A0A3E5B3A6"/>
<evidence type="ECO:0000313" key="16">
    <source>
        <dbReference type="Proteomes" id="UP000260983"/>
    </source>
</evidence>
<evidence type="ECO:0000256" key="1">
    <source>
        <dbReference type="ARBA" id="ARBA00004323"/>
    </source>
</evidence>
<evidence type="ECO:0000256" key="5">
    <source>
        <dbReference type="ARBA" id="ARBA00022692"/>
    </source>
</evidence>
<evidence type="ECO:0000256" key="11">
    <source>
        <dbReference type="ARBA" id="ARBA00023136"/>
    </source>
</evidence>
<evidence type="ECO:0000256" key="2">
    <source>
        <dbReference type="ARBA" id="ARBA00004648"/>
    </source>
</evidence>
<dbReference type="EMBL" id="QSUL01000015">
    <property type="protein sequence ID" value="RGN32022.1"/>
    <property type="molecule type" value="Genomic_DNA"/>
</dbReference>
<dbReference type="PANTHER" id="PTHR46025:SF3">
    <property type="entry name" value="XYLOSYLTRANSFERASE OXT"/>
    <property type="match status" value="1"/>
</dbReference>
<evidence type="ECO:0000256" key="4">
    <source>
        <dbReference type="ARBA" id="ARBA00022679"/>
    </source>
</evidence>
<accession>A0A3E5B3A6</accession>
<protein>
    <recommendedName>
        <fullName evidence="14">Peptide O-xylosyltransferase</fullName>
    </recommendedName>
</protein>
<sequence length="294" mass="35210">MKHAYLIIAHNEYPVLKALLSLLDDVRNDIYLHIDRRSAELYKKAYLLRTQKARLFVLPDRNKVYWGDISQVETEYLLLETAVKQSTYDYYHLLSGVDLPIQTQDYIHSFFQANSGKEFVSYWLGDRHQKDLERKISRYYFFTKSLKRSNSQWHIVTAPCHNIALIIQKFIRFRRKQEVEFKKGPNWCSITQGFCQYLIEKKPFVLRRFRYTLCPDEIFVQTILWNSPFKENIYKANEDDAGNMRLADWNRGNPYTWKFQDYNELIASDKLFARKFSSKENELIKQIETAYSGK</sequence>
<keyword evidence="5" id="KW-0812">Transmembrane</keyword>
<evidence type="ECO:0000256" key="7">
    <source>
        <dbReference type="ARBA" id="ARBA00022824"/>
    </source>
</evidence>
<evidence type="ECO:0000256" key="6">
    <source>
        <dbReference type="ARBA" id="ARBA00022723"/>
    </source>
</evidence>
<keyword evidence="12" id="KW-1015">Disulfide bond</keyword>
<evidence type="ECO:0000256" key="9">
    <source>
        <dbReference type="ARBA" id="ARBA00022989"/>
    </source>
</evidence>
<keyword evidence="10" id="KW-0333">Golgi apparatus</keyword>
<dbReference type="InterPro" id="IPR003406">
    <property type="entry name" value="Glyco_trans_14"/>
</dbReference>
<dbReference type="InterPro" id="IPR043538">
    <property type="entry name" value="XYLT"/>
</dbReference>
<keyword evidence="3" id="KW-0328">Glycosyltransferase</keyword>
<comment type="subcellular location">
    <subcellularLocation>
        <location evidence="2">Endoplasmic reticulum membrane</location>
        <topology evidence="2">Single-pass type II membrane protein</topology>
    </subcellularLocation>
    <subcellularLocation>
        <location evidence="1">Golgi apparatus membrane</location>
        <topology evidence="1">Single-pass type II membrane protein</topology>
    </subcellularLocation>
</comment>
<dbReference type="GO" id="GO:0046872">
    <property type="term" value="F:metal ion binding"/>
    <property type="evidence" value="ECO:0007669"/>
    <property type="project" value="UniProtKB-KW"/>
</dbReference>
<keyword evidence="11" id="KW-0472">Membrane</keyword>
<keyword evidence="13" id="KW-0325">Glycoprotein</keyword>
<keyword evidence="7" id="KW-0256">Endoplasmic reticulum</keyword>
<keyword evidence="4 15" id="KW-0808">Transferase</keyword>
<dbReference type="GO" id="GO:0016020">
    <property type="term" value="C:membrane"/>
    <property type="evidence" value="ECO:0007669"/>
    <property type="project" value="InterPro"/>
</dbReference>
<dbReference type="Proteomes" id="UP000260983">
    <property type="component" value="Unassembled WGS sequence"/>
</dbReference>
<evidence type="ECO:0000313" key="15">
    <source>
        <dbReference type="EMBL" id="RGN32022.1"/>
    </source>
</evidence>
<keyword evidence="8" id="KW-0735">Signal-anchor</keyword>
<dbReference type="PANTHER" id="PTHR46025">
    <property type="entry name" value="XYLOSYLTRANSFERASE OXT"/>
    <property type="match status" value="1"/>
</dbReference>
<comment type="caution">
    <text evidence="15">The sequence shown here is derived from an EMBL/GenBank/DDBJ whole genome shotgun (WGS) entry which is preliminary data.</text>
</comment>
<dbReference type="GO" id="GO:0030158">
    <property type="term" value="F:protein xylosyltransferase activity"/>
    <property type="evidence" value="ECO:0007669"/>
    <property type="project" value="InterPro"/>
</dbReference>
<evidence type="ECO:0000256" key="12">
    <source>
        <dbReference type="ARBA" id="ARBA00023157"/>
    </source>
</evidence>
<dbReference type="Pfam" id="PF02485">
    <property type="entry name" value="Branch"/>
    <property type="match status" value="1"/>
</dbReference>
<evidence type="ECO:0000256" key="10">
    <source>
        <dbReference type="ARBA" id="ARBA00023034"/>
    </source>
</evidence>
<evidence type="ECO:0000256" key="14">
    <source>
        <dbReference type="ARBA" id="ARBA00042865"/>
    </source>
</evidence>
<organism evidence="15 16">
    <name type="scientific">Bacteroides oleiciplenus</name>
    <dbReference type="NCBI Taxonomy" id="626931"/>
    <lineage>
        <taxon>Bacteria</taxon>
        <taxon>Pseudomonadati</taxon>
        <taxon>Bacteroidota</taxon>
        <taxon>Bacteroidia</taxon>
        <taxon>Bacteroidales</taxon>
        <taxon>Bacteroidaceae</taxon>
        <taxon>Bacteroides</taxon>
    </lineage>
</organism>